<accession>A0A1V9XH22</accession>
<organism evidence="2 3">
    <name type="scientific">Tropilaelaps mercedesae</name>
    <dbReference type="NCBI Taxonomy" id="418985"/>
    <lineage>
        <taxon>Eukaryota</taxon>
        <taxon>Metazoa</taxon>
        <taxon>Ecdysozoa</taxon>
        <taxon>Arthropoda</taxon>
        <taxon>Chelicerata</taxon>
        <taxon>Arachnida</taxon>
        <taxon>Acari</taxon>
        <taxon>Parasitiformes</taxon>
        <taxon>Mesostigmata</taxon>
        <taxon>Gamasina</taxon>
        <taxon>Dermanyssoidea</taxon>
        <taxon>Laelapidae</taxon>
        <taxon>Tropilaelaps</taxon>
    </lineage>
</organism>
<keyword evidence="3" id="KW-1185">Reference proteome</keyword>
<sequence length="327" mass="37245">MRQHLLKPPTCPSILPRALDVPAPPRIDISWEVTRSREAFVMRGICWCLRGKTNTDVRRRISDRRRRAARSGQAKRSPSPSYEHPLETQMPGLRELAPLCDGARPVARTVCYVKYWLRTKEALGREPSARPRADGPNSEWSGRTGDGQESKTLSEDGGTSQHFLPTTRVLLRDASGIIRYPNEKYDTGKFTITSRRHTDRVVFYIYELQVGTSVEIDNKQIVPTPGQKINVVIISKDSTVEVNFYGDAQARGSLFYRTINIGEFGENVIELLCQEEENTICYYSRINVTEQKKSQTEAPQRPVKNLLLTFPTRFMPEVGVKFRLCAR</sequence>
<proteinExistence type="predicted"/>
<evidence type="ECO:0000313" key="3">
    <source>
        <dbReference type="Proteomes" id="UP000192247"/>
    </source>
</evidence>
<comment type="caution">
    <text evidence="2">The sequence shown here is derived from an EMBL/GenBank/DDBJ whole genome shotgun (WGS) entry which is preliminary data.</text>
</comment>
<gene>
    <name evidence="2" type="ORF">BIW11_10231</name>
</gene>
<feature type="region of interest" description="Disordered" evidence="1">
    <location>
        <begin position="59"/>
        <end position="90"/>
    </location>
</feature>
<dbReference type="InParanoid" id="A0A1V9XH22"/>
<dbReference type="Proteomes" id="UP000192247">
    <property type="component" value="Unassembled WGS sequence"/>
</dbReference>
<dbReference type="AlphaFoldDB" id="A0A1V9XH22"/>
<dbReference type="EMBL" id="MNPL01011264">
    <property type="protein sequence ID" value="OQR72678.1"/>
    <property type="molecule type" value="Genomic_DNA"/>
</dbReference>
<evidence type="ECO:0000256" key="1">
    <source>
        <dbReference type="SAM" id="MobiDB-lite"/>
    </source>
</evidence>
<feature type="region of interest" description="Disordered" evidence="1">
    <location>
        <begin position="126"/>
        <end position="165"/>
    </location>
</feature>
<name>A0A1V9XH22_9ACAR</name>
<evidence type="ECO:0000313" key="2">
    <source>
        <dbReference type="EMBL" id="OQR72678.1"/>
    </source>
</evidence>
<reference evidence="2 3" key="1">
    <citation type="journal article" date="2017" name="Gigascience">
        <title>Draft genome of the honey bee ectoparasitic mite, Tropilaelaps mercedesae, is shaped by the parasitic life history.</title>
        <authorList>
            <person name="Dong X."/>
            <person name="Armstrong S.D."/>
            <person name="Xia D."/>
            <person name="Makepeace B.L."/>
            <person name="Darby A.C."/>
            <person name="Kadowaki T."/>
        </authorList>
    </citation>
    <scope>NUCLEOTIDE SEQUENCE [LARGE SCALE GENOMIC DNA]</scope>
    <source>
        <strain evidence="2">Wuxi-XJTLU</strain>
    </source>
</reference>
<protein>
    <submittedName>
        <fullName evidence="2">Uncharacterized protein</fullName>
    </submittedName>
</protein>